<dbReference type="EMBL" id="LR798295">
    <property type="protein sequence ID" value="CAB5221786.1"/>
    <property type="molecule type" value="Genomic_DNA"/>
</dbReference>
<evidence type="ECO:0000313" key="2">
    <source>
        <dbReference type="EMBL" id="CAB5221786.1"/>
    </source>
</evidence>
<gene>
    <name evidence="2" type="ORF">UFOVP359_68</name>
</gene>
<feature type="compositionally biased region" description="Low complexity" evidence="1">
    <location>
        <begin position="7"/>
        <end position="26"/>
    </location>
</feature>
<feature type="region of interest" description="Disordered" evidence="1">
    <location>
        <begin position="87"/>
        <end position="126"/>
    </location>
</feature>
<name>A0A6J7WUY3_9CAUD</name>
<reference evidence="2" key="1">
    <citation type="submission" date="2020-05" db="EMBL/GenBank/DDBJ databases">
        <authorList>
            <person name="Chiriac C."/>
            <person name="Salcher M."/>
            <person name="Ghai R."/>
            <person name="Kavagutti S V."/>
        </authorList>
    </citation>
    <scope>NUCLEOTIDE SEQUENCE</scope>
</reference>
<sequence length="284" mass="30267">MPKGEGAQAAAAKAVAAKTPAQAVKAQKAEEKITPAVAKNKATAAAKATQGAQTPATRAAAAAANSLANKYLEAQASPGYKGVGSNFYTPPTPYIPPKDRGPGPGPGPQEPPGPGTPTPAAVTPIPPVKGGIAQSRNIRTGYLKLIKDLTANLLKNADSLLFAYNFKSIERMVSYTLEQDDQSQRQSQIVSNIKRSFSGVPLTELQIRDRLNAVVNQISQEIGDLTPASTKLAKFGMKRDNRDFQGGTPRIQNSRAVYDLELKLPSLEGFNYSVTYRIKCFDID</sequence>
<accession>A0A6J7WUY3</accession>
<protein>
    <submittedName>
        <fullName evidence="2">Uncharacterized protein</fullName>
    </submittedName>
</protein>
<proteinExistence type="predicted"/>
<evidence type="ECO:0000256" key="1">
    <source>
        <dbReference type="SAM" id="MobiDB-lite"/>
    </source>
</evidence>
<organism evidence="2">
    <name type="scientific">uncultured Caudovirales phage</name>
    <dbReference type="NCBI Taxonomy" id="2100421"/>
    <lineage>
        <taxon>Viruses</taxon>
        <taxon>Duplodnaviria</taxon>
        <taxon>Heunggongvirae</taxon>
        <taxon>Uroviricota</taxon>
        <taxon>Caudoviricetes</taxon>
        <taxon>Peduoviridae</taxon>
        <taxon>Maltschvirus</taxon>
        <taxon>Maltschvirus maltsch</taxon>
    </lineage>
</organism>
<feature type="compositionally biased region" description="Pro residues" evidence="1">
    <location>
        <begin position="103"/>
        <end position="117"/>
    </location>
</feature>
<feature type="region of interest" description="Disordered" evidence="1">
    <location>
        <begin position="1"/>
        <end position="31"/>
    </location>
</feature>